<evidence type="ECO:0000256" key="7">
    <source>
        <dbReference type="SAM" id="MobiDB-lite"/>
    </source>
</evidence>
<dbReference type="Proteomes" id="UP000326170">
    <property type="component" value="Plasmid unnamed1"/>
</dbReference>
<dbReference type="SUPFAM" id="SSF82861">
    <property type="entry name" value="Mechanosensitive channel protein MscS (YggB), transmembrane region"/>
    <property type="match status" value="1"/>
</dbReference>
<evidence type="ECO:0000256" key="3">
    <source>
        <dbReference type="ARBA" id="ARBA00022475"/>
    </source>
</evidence>
<gene>
    <name evidence="11" type="ORF">GCU68_18400</name>
</gene>
<keyword evidence="6 8" id="KW-0472">Membrane</keyword>
<accession>A0A5P9P8Q7</accession>
<evidence type="ECO:0000259" key="10">
    <source>
        <dbReference type="Pfam" id="PF21082"/>
    </source>
</evidence>
<dbReference type="InterPro" id="IPR049278">
    <property type="entry name" value="MS_channel_C"/>
</dbReference>
<dbReference type="GO" id="GO:0008381">
    <property type="term" value="F:mechanosensitive monoatomic ion channel activity"/>
    <property type="evidence" value="ECO:0007669"/>
    <property type="project" value="InterPro"/>
</dbReference>
<dbReference type="GO" id="GO:0005886">
    <property type="term" value="C:plasma membrane"/>
    <property type="evidence" value="ECO:0007669"/>
    <property type="project" value="UniProtKB-SubCell"/>
</dbReference>
<dbReference type="PANTHER" id="PTHR30221:SF20">
    <property type="entry name" value="SMALL-CONDUCTANCE MECHANOSENSITIVE CHANNEL"/>
    <property type="match status" value="1"/>
</dbReference>
<comment type="subcellular location">
    <subcellularLocation>
        <location evidence="1">Cell membrane</location>
        <topology evidence="1">Multi-pass membrane protein</topology>
    </subcellularLocation>
</comment>
<dbReference type="OrthoDB" id="121853at2157"/>
<evidence type="ECO:0000256" key="2">
    <source>
        <dbReference type="ARBA" id="ARBA00008017"/>
    </source>
</evidence>
<dbReference type="PANTHER" id="PTHR30221">
    <property type="entry name" value="SMALL-CONDUCTANCE MECHANOSENSITIVE CHANNEL"/>
    <property type="match status" value="1"/>
</dbReference>
<feature type="transmembrane region" description="Helical" evidence="8">
    <location>
        <begin position="31"/>
        <end position="51"/>
    </location>
</feature>
<keyword evidence="11" id="KW-0614">Plasmid</keyword>
<dbReference type="InterPro" id="IPR010920">
    <property type="entry name" value="LSM_dom_sf"/>
</dbReference>
<comment type="similarity">
    <text evidence="2">Belongs to the MscS (TC 1.A.23) family.</text>
</comment>
<keyword evidence="3" id="KW-1003">Cell membrane</keyword>
<dbReference type="Gene3D" id="3.30.70.100">
    <property type="match status" value="1"/>
</dbReference>
<evidence type="ECO:0000256" key="1">
    <source>
        <dbReference type="ARBA" id="ARBA00004651"/>
    </source>
</evidence>
<dbReference type="InterPro" id="IPR011014">
    <property type="entry name" value="MscS_channel_TM-2"/>
</dbReference>
<dbReference type="Gene3D" id="2.30.30.60">
    <property type="match status" value="1"/>
</dbReference>
<dbReference type="Pfam" id="PF00924">
    <property type="entry name" value="MS_channel_2nd"/>
    <property type="match status" value="1"/>
</dbReference>
<evidence type="ECO:0000256" key="5">
    <source>
        <dbReference type="ARBA" id="ARBA00022989"/>
    </source>
</evidence>
<dbReference type="Pfam" id="PF21082">
    <property type="entry name" value="MS_channel_3rd"/>
    <property type="match status" value="1"/>
</dbReference>
<dbReference type="KEGG" id="nas:GCU68_18400"/>
<name>A0A5P9P8Q7_9EURY</name>
<evidence type="ECO:0000313" key="12">
    <source>
        <dbReference type="Proteomes" id="UP000326170"/>
    </source>
</evidence>
<evidence type="ECO:0000256" key="4">
    <source>
        <dbReference type="ARBA" id="ARBA00022692"/>
    </source>
</evidence>
<dbReference type="SUPFAM" id="SSF50182">
    <property type="entry name" value="Sm-like ribonucleoproteins"/>
    <property type="match status" value="1"/>
</dbReference>
<feature type="transmembrane region" description="Helical" evidence="8">
    <location>
        <begin position="170"/>
        <end position="186"/>
    </location>
</feature>
<dbReference type="AlphaFoldDB" id="A0A5P9P8Q7"/>
<dbReference type="InterPro" id="IPR006685">
    <property type="entry name" value="MscS_channel_2nd"/>
</dbReference>
<keyword evidence="12" id="KW-1185">Reference proteome</keyword>
<keyword evidence="5 8" id="KW-1133">Transmembrane helix</keyword>
<organism evidence="11 12">
    <name type="scientific">Natronorubrum aibiense</name>
    <dbReference type="NCBI Taxonomy" id="348826"/>
    <lineage>
        <taxon>Archaea</taxon>
        <taxon>Methanobacteriati</taxon>
        <taxon>Methanobacteriota</taxon>
        <taxon>Stenosarchaea group</taxon>
        <taxon>Halobacteria</taxon>
        <taxon>Halobacteriales</taxon>
        <taxon>Natrialbaceae</taxon>
        <taxon>Natronorubrum</taxon>
    </lineage>
</organism>
<keyword evidence="4 8" id="KW-0812">Transmembrane</keyword>
<feature type="domain" description="Mechanosensitive ion channel MscS C-terminal" evidence="10">
    <location>
        <begin position="263"/>
        <end position="346"/>
    </location>
</feature>
<dbReference type="InterPro" id="IPR011066">
    <property type="entry name" value="MscS_channel_C_sf"/>
</dbReference>
<dbReference type="SUPFAM" id="SSF82689">
    <property type="entry name" value="Mechanosensitive channel protein MscS (YggB), C-terminal domain"/>
    <property type="match status" value="1"/>
</dbReference>
<feature type="region of interest" description="Disordered" evidence="7">
    <location>
        <begin position="359"/>
        <end position="388"/>
    </location>
</feature>
<feature type="transmembrane region" description="Helical" evidence="8">
    <location>
        <begin position="75"/>
        <end position="95"/>
    </location>
</feature>
<protein>
    <submittedName>
        <fullName evidence="11">Mechanosensitive ion channel</fullName>
    </submittedName>
</protein>
<dbReference type="EMBL" id="CP045489">
    <property type="protein sequence ID" value="QFU84496.1"/>
    <property type="molecule type" value="Genomic_DNA"/>
</dbReference>
<feature type="transmembrane region" description="Helical" evidence="8">
    <location>
        <begin position="147"/>
        <end position="164"/>
    </location>
</feature>
<evidence type="ECO:0000313" key="11">
    <source>
        <dbReference type="EMBL" id="QFU84496.1"/>
    </source>
</evidence>
<geneLocation type="plasmid" evidence="11 12">
    <name>unnamed1</name>
</geneLocation>
<evidence type="ECO:0000256" key="8">
    <source>
        <dbReference type="SAM" id="Phobius"/>
    </source>
</evidence>
<dbReference type="InterPro" id="IPR023408">
    <property type="entry name" value="MscS_beta-dom_sf"/>
</dbReference>
<evidence type="ECO:0000256" key="6">
    <source>
        <dbReference type="ARBA" id="ARBA00023136"/>
    </source>
</evidence>
<reference evidence="11 12" key="1">
    <citation type="journal article" date="2007" name="Int. J. Syst. Evol. Microbiol.">
        <title>Natronorubrum sulfidifaciens sp. nov., an extremely haloalkaliphilic archaeon isolated from Aiding salt lake in Xin-Jiang, China.</title>
        <authorList>
            <person name="Cui H.L."/>
            <person name="Tohty D."/>
            <person name="Liu H.C."/>
            <person name="Liu S.J."/>
            <person name="Oren A."/>
            <person name="Zhou P.J."/>
        </authorList>
    </citation>
    <scope>NUCLEOTIDE SEQUENCE [LARGE SCALE GENOMIC DNA]</scope>
    <source>
        <strain evidence="11 12">7-3</strain>
        <plasmid evidence="11">unnamed1</plasmid>
    </source>
</reference>
<feature type="compositionally biased region" description="Basic and acidic residues" evidence="7">
    <location>
        <begin position="363"/>
        <end position="388"/>
    </location>
</feature>
<feature type="transmembrane region" description="Helical" evidence="8">
    <location>
        <begin position="101"/>
        <end position="119"/>
    </location>
</feature>
<dbReference type="Gene3D" id="1.10.287.1260">
    <property type="match status" value="1"/>
</dbReference>
<sequence>MESVLTMIDISHSLEFLLQSTGEIPFSDRPWLLVIAILVVSYFLSQFIKWGGNKLLDQSNRWADNSINRAFFEEIYIPLYVSVALGGIYLSLSVLEVVESSYFLVGTILSILVVLWMRAAKRFGGEWIEAVNATESDYEFSPIFKNFWTIFILLGTGISLLIIWEIDITPFLASAGIIGIILGLAAQEAIGNLIGGVSLYFDDTYKTGDVIILEDGQRGTVTDIGIRSTTALTRDNILVTIPNSVLNSASVVNESAPQRRKRIRVQITVAYGTDYRDVEEILLGVCDEISLILDSPSPRVMFREFGDSALVFELWAFVAHPFSEPRAIDRINRLVYDEFDEADIVIPFPQREISFLETTDEASSEHLEQSENEKEYQYPMERTNKSDN</sequence>
<evidence type="ECO:0000259" key="9">
    <source>
        <dbReference type="Pfam" id="PF00924"/>
    </source>
</evidence>
<dbReference type="InterPro" id="IPR045275">
    <property type="entry name" value="MscS_archaea/bacteria_type"/>
</dbReference>
<feature type="domain" description="Mechanosensitive ion channel MscS" evidence="9">
    <location>
        <begin position="189"/>
        <end position="254"/>
    </location>
</feature>
<proteinExistence type="inferred from homology"/>